<proteinExistence type="predicted"/>
<evidence type="ECO:0000313" key="2">
    <source>
        <dbReference type="WBParaSite" id="Gr19_v10_g12688.t1"/>
    </source>
</evidence>
<protein>
    <submittedName>
        <fullName evidence="2">Uncharacterized protein</fullName>
    </submittedName>
</protein>
<dbReference type="AlphaFoldDB" id="A0A914H165"/>
<sequence>MVAHAPRGWTSESAAMPISFEKMEGLKREFVNSTDAVNFIICLNHWSSDEIALFELKLRNILTEERLELRQFDEHKWLLVRCPIERDEAKWADWRWGS</sequence>
<name>A0A914H165_GLORO</name>
<reference evidence="2" key="1">
    <citation type="submission" date="2022-11" db="UniProtKB">
        <authorList>
            <consortium name="WormBaseParasite"/>
        </authorList>
    </citation>
    <scope>IDENTIFICATION</scope>
</reference>
<accession>A0A914H165</accession>
<organism evidence="1 2">
    <name type="scientific">Globodera rostochiensis</name>
    <name type="common">Golden nematode worm</name>
    <name type="synonym">Heterodera rostochiensis</name>
    <dbReference type="NCBI Taxonomy" id="31243"/>
    <lineage>
        <taxon>Eukaryota</taxon>
        <taxon>Metazoa</taxon>
        <taxon>Ecdysozoa</taxon>
        <taxon>Nematoda</taxon>
        <taxon>Chromadorea</taxon>
        <taxon>Rhabditida</taxon>
        <taxon>Tylenchina</taxon>
        <taxon>Tylenchomorpha</taxon>
        <taxon>Tylenchoidea</taxon>
        <taxon>Heteroderidae</taxon>
        <taxon>Heteroderinae</taxon>
        <taxon>Globodera</taxon>
    </lineage>
</organism>
<dbReference type="WBParaSite" id="Gr19_v10_g12688.t1">
    <property type="protein sequence ID" value="Gr19_v10_g12688.t1"/>
    <property type="gene ID" value="Gr19_v10_g12688"/>
</dbReference>
<keyword evidence="1" id="KW-1185">Reference proteome</keyword>
<evidence type="ECO:0000313" key="1">
    <source>
        <dbReference type="Proteomes" id="UP000887572"/>
    </source>
</evidence>
<dbReference type="Proteomes" id="UP000887572">
    <property type="component" value="Unplaced"/>
</dbReference>